<dbReference type="EMBL" id="LR824548">
    <property type="protein sequence ID" value="CAH1638362.1"/>
    <property type="molecule type" value="Genomic_DNA"/>
</dbReference>
<name>A0A9P0HZH7_SPOLI</name>
<dbReference type="AlphaFoldDB" id="A0A9P0HZH7"/>
<gene>
    <name evidence="1" type="ORF">SPLIT_LOCUS3720</name>
</gene>
<sequence>MKKLHYMLICINIVHGKLSHDAKKEFCENLKCDENEDAPVCGMRYEENGIRLRLFDNECQLMKFGCKVDKNQNIY</sequence>
<dbReference type="Proteomes" id="UP001153321">
    <property type="component" value="Chromosome 17"/>
</dbReference>
<evidence type="ECO:0000313" key="1">
    <source>
        <dbReference type="EMBL" id="CAH1638362.1"/>
    </source>
</evidence>
<organism evidence="1 2">
    <name type="scientific">Spodoptera littoralis</name>
    <name type="common">Egyptian cotton leafworm</name>
    <dbReference type="NCBI Taxonomy" id="7109"/>
    <lineage>
        <taxon>Eukaryota</taxon>
        <taxon>Metazoa</taxon>
        <taxon>Ecdysozoa</taxon>
        <taxon>Arthropoda</taxon>
        <taxon>Hexapoda</taxon>
        <taxon>Insecta</taxon>
        <taxon>Pterygota</taxon>
        <taxon>Neoptera</taxon>
        <taxon>Endopterygota</taxon>
        <taxon>Lepidoptera</taxon>
        <taxon>Glossata</taxon>
        <taxon>Ditrysia</taxon>
        <taxon>Noctuoidea</taxon>
        <taxon>Noctuidae</taxon>
        <taxon>Amphipyrinae</taxon>
        <taxon>Spodoptera</taxon>
    </lineage>
</organism>
<evidence type="ECO:0008006" key="3">
    <source>
        <dbReference type="Google" id="ProtNLM"/>
    </source>
</evidence>
<dbReference type="Gene3D" id="3.30.60.30">
    <property type="match status" value="1"/>
</dbReference>
<protein>
    <recommendedName>
        <fullName evidence="3">Kazal-like domain-containing protein</fullName>
    </recommendedName>
</protein>
<accession>A0A9P0HZH7</accession>
<reference evidence="1" key="1">
    <citation type="submission" date="2022-02" db="EMBL/GenBank/DDBJ databases">
        <authorList>
            <person name="King R."/>
        </authorList>
    </citation>
    <scope>NUCLEOTIDE SEQUENCE</scope>
</reference>
<evidence type="ECO:0000313" key="2">
    <source>
        <dbReference type="Proteomes" id="UP001153321"/>
    </source>
</evidence>
<keyword evidence="2" id="KW-1185">Reference proteome</keyword>
<proteinExistence type="predicted"/>